<keyword evidence="4 6" id="KW-0560">Oxidoreductase</keyword>
<keyword evidence="2 6" id="KW-0285">Flavoprotein</keyword>
<dbReference type="EC" id="1.8.3.2" evidence="6"/>
<dbReference type="GO" id="GO:0005739">
    <property type="term" value="C:mitochondrion"/>
    <property type="evidence" value="ECO:0007669"/>
    <property type="project" value="TreeGrafter"/>
</dbReference>
<evidence type="ECO:0000259" key="8">
    <source>
        <dbReference type="PROSITE" id="PS51324"/>
    </source>
</evidence>
<evidence type="ECO:0000313" key="9">
    <source>
        <dbReference type="EMBL" id="SGY33475.1"/>
    </source>
</evidence>
<evidence type="ECO:0000313" key="10">
    <source>
        <dbReference type="Proteomes" id="UP000249464"/>
    </source>
</evidence>
<sequence length="260" mass="28434">MRGGFPHAPQAIMLTLRQLLTPSRLLVTFLACSLLLLVPTYLSVVQSPLERSGSNSVWAQQGVQKGGAAGVRDALARAANKDPLAQEALEKLPNYWKGPIIMPKLENATVKAELGRASWKLLHTMAARFPVEPTEDEKETFKSFLYLFSRLYPCGECAAEFQALLLKHPPQTSSRSAASIHLCHLHNLVNARLDKDEFDCGKGLEIIYDCGCADDAPSKTSTSDDDQDPILLERNKASDSMVDKDGKRKDAITGKDLVGG</sequence>
<accession>A0A2X0M2Q0</accession>
<gene>
    <name evidence="9" type="primary">BQ5605_C002g01502</name>
    <name evidence="9" type="ORF">BQ5605_C002G01502</name>
</gene>
<dbReference type="STRING" id="796604.A0A2X0M2Q0"/>
<feature type="domain" description="ERV/ALR sulfhydryl oxidase" evidence="8">
    <location>
        <begin position="107"/>
        <end position="208"/>
    </location>
</feature>
<dbReference type="PANTHER" id="PTHR12645:SF1">
    <property type="entry name" value="FAD-LINKED SULFHYDRYL OXIDASE ERV2"/>
    <property type="match status" value="1"/>
</dbReference>
<dbReference type="PROSITE" id="PS51324">
    <property type="entry name" value="ERV_ALR"/>
    <property type="match status" value="1"/>
</dbReference>
<dbReference type="Pfam" id="PF04777">
    <property type="entry name" value="Evr1_Alr"/>
    <property type="match status" value="1"/>
</dbReference>
<dbReference type="Gene3D" id="1.20.120.310">
    <property type="entry name" value="ERV/ALR sulfhydryl oxidase domain"/>
    <property type="match status" value="1"/>
</dbReference>
<evidence type="ECO:0000256" key="4">
    <source>
        <dbReference type="ARBA" id="ARBA00023002"/>
    </source>
</evidence>
<dbReference type="PANTHER" id="PTHR12645">
    <property type="entry name" value="ALR/ERV"/>
    <property type="match status" value="1"/>
</dbReference>
<dbReference type="Proteomes" id="UP000249464">
    <property type="component" value="Unassembled WGS sequence"/>
</dbReference>
<organism evidence="9 10">
    <name type="scientific">Microbotryum silenes-dioicae</name>
    <dbReference type="NCBI Taxonomy" id="796604"/>
    <lineage>
        <taxon>Eukaryota</taxon>
        <taxon>Fungi</taxon>
        <taxon>Dikarya</taxon>
        <taxon>Basidiomycota</taxon>
        <taxon>Pucciniomycotina</taxon>
        <taxon>Microbotryomycetes</taxon>
        <taxon>Microbotryales</taxon>
        <taxon>Microbotryaceae</taxon>
        <taxon>Microbotryum</taxon>
    </lineage>
</organism>
<evidence type="ECO:0000256" key="5">
    <source>
        <dbReference type="ARBA" id="ARBA00023157"/>
    </source>
</evidence>
<evidence type="ECO:0000256" key="6">
    <source>
        <dbReference type="RuleBase" id="RU371123"/>
    </source>
</evidence>
<dbReference type="GO" id="GO:0050660">
    <property type="term" value="F:flavin adenine dinucleotide binding"/>
    <property type="evidence" value="ECO:0007669"/>
    <property type="project" value="TreeGrafter"/>
</dbReference>
<keyword evidence="3 6" id="KW-0274">FAD</keyword>
<name>A0A2X0M2Q0_9BASI</name>
<dbReference type="GO" id="GO:0016971">
    <property type="term" value="F:flavin-dependent sulfhydryl oxidase activity"/>
    <property type="evidence" value="ECO:0007669"/>
    <property type="project" value="InterPro"/>
</dbReference>
<dbReference type="AlphaFoldDB" id="A0A2X0M2Q0"/>
<proteinExistence type="predicted"/>
<keyword evidence="10" id="KW-1185">Reference proteome</keyword>
<dbReference type="InterPro" id="IPR017905">
    <property type="entry name" value="ERV/ALR_sulphydryl_oxidase"/>
</dbReference>
<evidence type="ECO:0000256" key="1">
    <source>
        <dbReference type="ARBA" id="ARBA00001974"/>
    </source>
</evidence>
<keyword evidence="5" id="KW-1015">Disulfide bond</keyword>
<feature type="compositionally biased region" description="Basic and acidic residues" evidence="7">
    <location>
        <begin position="231"/>
        <end position="253"/>
    </location>
</feature>
<dbReference type="FunFam" id="1.20.120.310:FF:000002">
    <property type="entry name" value="Sulfhydryl oxidase"/>
    <property type="match status" value="1"/>
</dbReference>
<reference evidence="9 10" key="1">
    <citation type="submission" date="2016-11" db="EMBL/GenBank/DDBJ databases">
        <authorList>
            <person name="Jaros S."/>
            <person name="Januszkiewicz K."/>
            <person name="Wedrychowicz H."/>
        </authorList>
    </citation>
    <scope>NUCLEOTIDE SEQUENCE [LARGE SCALE GENOMIC DNA]</scope>
</reference>
<dbReference type="EMBL" id="FQNC01000041">
    <property type="protein sequence ID" value="SGY33475.1"/>
    <property type="molecule type" value="Genomic_DNA"/>
</dbReference>
<dbReference type="InterPro" id="IPR039799">
    <property type="entry name" value="ALR/ERV"/>
</dbReference>
<dbReference type="SUPFAM" id="SSF69000">
    <property type="entry name" value="FAD-dependent thiol oxidase"/>
    <property type="match status" value="1"/>
</dbReference>
<evidence type="ECO:0000256" key="2">
    <source>
        <dbReference type="ARBA" id="ARBA00022630"/>
    </source>
</evidence>
<feature type="region of interest" description="Disordered" evidence="7">
    <location>
        <begin position="217"/>
        <end position="260"/>
    </location>
</feature>
<comment type="cofactor">
    <cofactor evidence="1 6">
        <name>FAD</name>
        <dbReference type="ChEBI" id="CHEBI:57692"/>
    </cofactor>
</comment>
<evidence type="ECO:0000256" key="3">
    <source>
        <dbReference type="ARBA" id="ARBA00022827"/>
    </source>
</evidence>
<dbReference type="InterPro" id="IPR036774">
    <property type="entry name" value="ERV/ALR_sulphydryl_oxid_sf"/>
</dbReference>
<comment type="catalytic activity">
    <reaction evidence="6">
        <text>2 R'C(R)SH + O2 = R'C(R)S-S(R)CR' + H2O2</text>
        <dbReference type="Rhea" id="RHEA:17357"/>
        <dbReference type="ChEBI" id="CHEBI:15379"/>
        <dbReference type="ChEBI" id="CHEBI:16240"/>
        <dbReference type="ChEBI" id="CHEBI:16520"/>
        <dbReference type="ChEBI" id="CHEBI:17412"/>
        <dbReference type="EC" id="1.8.3.2"/>
    </reaction>
</comment>
<evidence type="ECO:0000256" key="7">
    <source>
        <dbReference type="SAM" id="MobiDB-lite"/>
    </source>
</evidence>
<protein>
    <recommendedName>
        <fullName evidence="6">Sulfhydryl oxidase</fullName>
        <ecNumber evidence="6">1.8.3.2</ecNumber>
    </recommendedName>
</protein>